<feature type="transmembrane region" description="Helical" evidence="6">
    <location>
        <begin position="103"/>
        <end position="120"/>
    </location>
</feature>
<evidence type="ECO:0000313" key="8">
    <source>
        <dbReference type="EMBL" id="ARW20593.1"/>
    </source>
</evidence>
<gene>
    <name evidence="8" type="ORF">S100892_02054</name>
</gene>
<feature type="transmembrane region" description="Helical" evidence="6">
    <location>
        <begin position="248"/>
        <end position="269"/>
    </location>
</feature>
<evidence type="ECO:0000256" key="5">
    <source>
        <dbReference type="ARBA" id="ARBA00023136"/>
    </source>
</evidence>
<evidence type="ECO:0000259" key="7">
    <source>
        <dbReference type="PROSITE" id="PS50850"/>
    </source>
</evidence>
<dbReference type="Gene3D" id="1.20.1250.20">
    <property type="entry name" value="MFS general substrate transporter like domains"/>
    <property type="match status" value="1"/>
</dbReference>
<evidence type="ECO:0000256" key="6">
    <source>
        <dbReference type="SAM" id="Phobius"/>
    </source>
</evidence>
<feature type="transmembrane region" description="Helical" evidence="6">
    <location>
        <begin position="215"/>
        <end position="236"/>
    </location>
</feature>
<dbReference type="InterPro" id="IPR036259">
    <property type="entry name" value="MFS_trans_sf"/>
</dbReference>
<evidence type="ECO:0000313" key="9">
    <source>
        <dbReference type="Proteomes" id="UP000196118"/>
    </source>
</evidence>
<accession>A0A1Y0VV72</accession>
<proteinExistence type="predicted"/>
<feature type="transmembrane region" description="Helical" evidence="6">
    <location>
        <begin position="307"/>
        <end position="332"/>
    </location>
</feature>
<dbReference type="InterPro" id="IPR011701">
    <property type="entry name" value="MFS"/>
</dbReference>
<keyword evidence="3 6" id="KW-0812">Transmembrane</keyword>
<feature type="transmembrane region" description="Helical" evidence="6">
    <location>
        <begin position="281"/>
        <end position="301"/>
    </location>
</feature>
<feature type="domain" description="Major facilitator superfamily (MFS) profile" evidence="7">
    <location>
        <begin position="13"/>
        <end position="399"/>
    </location>
</feature>
<feature type="transmembrane region" description="Helical" evidence="6">
    <location>
        <begin position="48"/>
        <end position="67"/>
    </location>
</feature>
<dbReference type="PANTHER" id="PTHR23523">
    <property type="match status" value="1"/>
</dbReference>
<keyword evidence="5 6" id="KW-0472">Membrane</keyword>
<feature type="transmembrane region" description="Helical" evidence="6">
    <location>
        <begin position="7"/>
        <end position="28"/>
    </location>
</feature>
<dbReference type="GO" id="GO:0022857">
    <property type="term" value="F:transmembrane transporter activity"/>
    <property type="evidence" value="ECO:0007669"/>
    <property type="project" value="InterPro"/>
</dbReference>
<dbReference type="RefSeq" id="WP_061812315.1">
    <property type="nucleotide sequence ID" value="NZ_CP085178.1"/>
</dbReference>
<feature type="transmembrane region" description="Helical" evidence="6">
    <location>
        <begin position="378"/>
        <end position="395"/>
    </location>
</feature>
<feature type="transmembrane region" description="Helical" evidence="6">
    <location>
        <begin position="79"/>
        <end position="97"/>
    </location>
</feature>
<dbReference type="Proteomes" id="UP000196118">
    <property type="component" value="Chromosome"/>
</dbReference>
<dbReference type="Pfam" id="PF07690">
    <property type="entry name" value="MFS_1"/>
    <property type="match status" value="1"/>
</dbReference>
<feature type="transmembrane region" description="Helical" evidence="6">
    <location>
        <begin position="132"/>
        <end position="157"/>
    </location>
</feature>
<dbReference type="EMBL" id="CP021474">
    <property type="protein sequence ID" value="ARW20593.1"/>
    <property type="molecule type" value="Genomic_DNA"/>
</dbReference>
<comment type="subcellular location">
    <subcellularLocation>
        <location evidence="1">Cell membrane</location>
        <topology evidence="1">Multi-pass membrane protein</topology>
    </subcellularLocation>
</comment>
<dbReference type="PROSITE" id="PS50850">
    <property type="entry name" value="MFS"/>
    <property type="match status" value="1"/>
</dbReference>
<dbReference type="PANTHER" id="PTHR23523:SF2">
    <property type="entry name" value="2-NITROIMIDAZOLE TRANSPORTER"/>
    <property type="match status" value="1"/>
</dbReference>
<dbReference type="InterPro" id="IPR020846">
    <property type="entry name" value="MFS_dom"/>
</dbReference>
<organism evidence="8 9">
    <name type="scientific">Pediococcus pentosaceus</name>
    <dbReference type="NCBI Taxonomy" id="1255"/>
    <lineage>
        <taxon>Bacteria</taxon>
        <taxon>Bacillati</taxon>
        <taxon>Bacillota</taxon>
        <taxon>Bacilli</taxon>
        <taxon>Lactobacillales</taxon>
        <taxon>Lactobacillaceae</taxon>
        <taxon>Pediococcus</taxon>
    </lineage>
</organism>
<protein>
    <submittedName>
        <fullName evidence="8">2-nitroimidazole transporter</fullName>
    </submittedName>
</protein>
<dbReference type="GO" id="GO:0005886">
    <property type="term" value="C:plasma membrane"/>
    <property type="evidence" value="ECO:0007669"/>
    <property type="project" value="UniProtKB-SubCell"/>
</dbReference>
<dbReference type="SUPFAM" id="SSF103473">
    <property type="entry name" value="MFS general substrate transporter"/>
    <property type="match status" value="1"/>
</dbReference>
<feature type="transmembrane region" description="Helical" evidence="6">
    <location>
        <begin position="163"/>
        <end position="184"/>
    </location>
</feature>
<evidence type="ECO:0000256" key="1">
    <source>
        <dbReference type="ARBA" id="ARBA00004651"/>
    </source>
</evidence>
<dbReference type="InterPro" id="IPR052524">
    <property type="entry name" value="MFS_Cyanate_Porter"/>
</dbReference>
<keyword evidence="4 6" id="KW-1133">Transmembrane helix</keyword>
<evidence type="ECO:0000256" key="2">
    <source>
        <dbReference type="ARBA" id="ARBA00022448"/>
    </source>
</evidence>
<name>A0A1Y0VV72_PEDPE</name>
<dbReference type="AlphaFoldDB" id="A0A1Y0VV72"/>
<keyword evidence="2" id="KW-0813">Transport</keyword>
<evidence type="ECO:0000256" key="4">
    <source>
        <dbReference type="ARBA" id="ARBA00022989"/>
    </source>
</evidence>
<sequence length="400" mass="43631">MNWKKGTLGASGMLVLVILIGLMLRTPITTLPLMLGDLANKLEVSKSSLGILTTLPLIMFMLFSSVASTILKRWGFKKSLLGTLAILLVGSLLRLIVTMPTMIIGTSLIGMGIAYLNVYMPSFVTAYFPSNIGLYTSVYTFSMMFGVALFNVITAPIMVWAGWWSMLIVLAITPLLALIIWLFLMPHLSEEIHEPQVEVKKEAMSNDQIWVNKKAWAFLIMFGSQSILNYTFTAWMPSLMAYHQVGSGVIGIIMAAFSLIGLPITVLLPQLLVKWGRLGKLFLVGSAGVAGLIASGILFFQNTSSTIFWMIESLLLGYAIGLFFMFVVTMFAIKTSNPYRTAQLSGMAQAGGYFIAALGPVTYGWAFGLNPTGNLQNVAFVVAITLATIMGVIIVKTKKI</sequence>
<evidence type="ECO:0000256" key="3">
    <source>
        <dbReference type="ARBA" id="ARBA00022692"/>
    </source>
</evidence>
<feature type="transmembrane region" description="Helical" evidence="6">
    <location>
        <begin position="344"/>
        <end position="366"/>
    </location>
</feature>
<reference evidence="8 9" key="1">
    <citation type="submission" date="2017-05" db="EMBL/GenBank/DDBJ databases">
        <title>Genome sequence of Pediococcus pentosaceus strain SRCM100892.</title>
        <authorList>
            <person name="Cho S.H."/>
        </authorList>
    </citation>
    <scope>NUCLEOTIDE SEQUENCE [LARGE SCALE GENOMIC DNA]</scope>
    <source>
        <strain evidence="8 9">SRCM100892</strain>
    </source>
</reference>